<dbReference type="Gene3D" id="1.10.10.10">
    <property type="entry name" value="Winged helix-like DNA-binding domain superfamily/Winged helix DNA-binding domain"/>
    <property type="match status" value="1"/>
</dbReference>
<organism evidence="5 6">
    <name type="scientific">Desulfosporosinus lacus DSM 15449</name>
    <dbReference type="NCBI Taxonomy" id="1121420"/>
    <lineage>
        <taxon>Bacteria</taxon>
        <taxon>Bacillati</taxon>
        <taxon>Bacillota</taxon>
        <taxon>Clostridia</taxon>
        <taxon>Eubacteriales</taxon>
        <taxon>Desulfitobacteriaceae</taxon>
        <taxon>Desulfosporosinus</taxon>
    </lineage>
</organism>
<dbReference type="InterPro" id="IPR036388">
    <property type="entry name" value="WH-like_DNA-bd_sf"/>
</dbReference>
<dbReference type="SMART" id="SM00347">
    <property type="entry name" value="HTH_MARR"/>
    <property type="match status" value="1"/>
</dbReference>
<accession>A0A1M5XP03</accession>
<keyword evidence="3" id="KW-0804">Transcription</keyword>
<evidence type="ECO:0000256" key="1">
    <source>
        <dbReference type="ARBA" id="ARBA00023015"/>
    </source>
</evidence>
<dbReference type="AlphaFoldDB" id="A0A1M5XP03"/>
<dbReference type="OrthoDB" id="9806864at2"/>
<dbReference type="GO" id="GO:0003677">
    <property type="term" value="F:DNA binding"/>
    <property type="evidence" value="ECO:0007669"/>
    <property type="project" value="UniProtKB-KW"/>
</dbReference>
<gene>
    <name evidence="5" type="ORF">SAMN02746098_02143</name>
</gene>
<keyword evidence="6" id="KW-1185">Reference proteome</keyword>
<dbReference type="Proteomes" id="UP000183954">
    <property type="component" value="Unassembled WGS sequence"/>
</dbReference>
<dbReference type="SUPFAM" id="SSF46785">
    <property type="entry name" value="Winged helix' DNA-binding domain"/>
    <property type="match status" value="1"/>
</dbReference>
<dbReference type="InterPro" id="IPR000835">
    <property type="entry name" value="HTH_MarR-typ"/>
</dbReference>
<dbReference type="Pfam" id="PF01047">
    <property type="entry name" value="MarR"/>
    <property type="match status" value="1"/>
</dbReference>
<name>A0A1M5XP03_9FIRM</name>
<protein>
    <submittedName>
        <fullName evidence="5">DNA-binding transcriptional regulator, MarR family</fullName>
    </submittedName>
</protein>
<dbReference type="RefSeq" id="WP_073029716.1">
    <property type="nucleotide sequence ID" value="NZ_FQXJ01000006.1"/>
</dbReference>
<keyword evidence="1" id="KW-0805">Transcription regulation</keyword>
<proteinExistence type="predicted"/>
<keyword evidence="2 5" id="KW-0238">DNA-binding</keyword>
<evidence type="ECO:0000259" key="4">
    <source>
        <dbReference type="PROSITE" id="PS50995"/>
    </source>
</evidence>
<evidence type="ECO:0000256" key="2">
    <source>
        <dbReference type="ARBA" id="ARBA00023125"/>
    </source>
</evidence>
<feature type="domain" description="HTH marR-type" evidence="4">
    <location>
        <begin position="7"/>
        <end position="139"/>
    </location>
</feature>
<dbReference type="InterPro" id="IPR036390">
    <property type="entry name" value="WH_DNA-bd_sf"/>
</dbReference>
<dbReference type="PANTHER" id="PTHR42756:SF1">
    <property type="entry name" value="TRANSCRIPTIONAL REPRESSOR OF EMRAB OPERON"/>
    <property type="match status" value="1"/>
</dbReference>
<dbReference type="CDD" id="cd00090">
    <property type="entry name" value="HTH_ARSR"/>
    <property type="match status" value="1"/>
</dbReference>
<evidence type="ECO:0000256" key="3">
    <source>
        <dbReference type="ARBA" id="ARBA00023163"/>
    </source>
</evidence>
<dbReference type="GO" id="GO:0003700">
    <property type="term" value="F:DNA-binding transcription factor activity"/>
    <property type="evidence" value="ECO:0007669"/>
    <property type="project" value="InterPro"/>
</dbReference>
<dbReference type="EMBL" id="FQXJ01000006">
    <property type="protein sequence ID" value="SHI01557.1"/>
    <property type="molecule type" value="Genomic_DNA"/>
</dbReference>
<evidence type="ECO:0000313" key="5">
    <source>
        <dbReference type="EMBL" id="SHI01557.1"/>
    </source>
</evidence>
<dbReference type="PANTHER" id="PTHR42756">
    <property type="entry name" value="TRANSCRIPTIONAL REGULATOR, MARR"/>
    <property type="match status" value="1"/>
</dbReference>
<evidence type="ECO:0000313" key="6">
    <source>
        <dbReference type="Proteomes" id="UP000183954"/>
    </source>
</evidence>
<sequence>MKGMVFENEIWDFLRTISECMANAFRPIVEEYGLTIMQTRILVEIKEGGPHTIGSLGAIVGITGGNASSMFKKLEKAGFLRRIRNPEDERYVQLALTEVGEETIKKIEDVLEQKYGAFLKNKDKEEFQTIFECMGKVSSFLMEMSKFIPDKTME</sequence>
<reference evidence="6" key="1">
    <citation type="submission" date="2016-11" db="EMBL/GenBank/DDBJ databases">
        <authorList>
            <person name="Varghese N."/>
            <person name="Submissions S."/>
        </authorList>
    </citation>
    <scope>NUCLEOTIDE SEQUENCE [LARGE SCALE GENOMIC DNA]</scope>
    <source>
        <strain evidence="6">DSM 15449</strain>
    </source>
</reference>
<dbReference type="PROSITE" id="PS50995">
    <property type="entry name" value="HTH_MARR_2"/>
    <property type="match status" value="1"/>
</dbReference>
<dbReference type="InterPro" id="IPR011991">
    <property type="entry name" value="ArsR-like_HTH"/>
</dbReference>
<dbReference type="STRING" id="1121420.SAMN02746098_02143"/>